<feature type="binding site" evidence="1">
    <location>
        <position position="35"/>
    </location>
    <ligand>
        <name>Mg(2+)</name>
        <dbReference type="ChEBI" id="CHEBI:18420"/>
        <label>1</label>
    </ligand>
</feature>
<dbReference type="GO" id="GO:0000287">
    <property type="term" value="F:magnesium ion binding"/>
    <property type="evidence" value="ECO:0007669"/>
    <property type="project" value="UniProtKB-UniRule"/>
</dbReference>
<dbReference type="Proteomes" id="UP000007954">
    <property type="component" value="Chromosome"/>
</dbReference>
<keyword evidence="1" id="KW-0067">ATP-binding</keyword>
<feature type="binding site" evidence="1">
    <location>
        <position position="194"/>
    </location>
    <ligand>
        <name>ATP</name>
        <dbReference type="ChEBI" id="CHEBI:30616"/>
    </ligand>
</feature>
<dbReference type="GO" id="GO:0009228">
    <property type="term" value="P:thiamine biosynthetic process"/>
    <property type="evidence" value="ECO:0007669"/>
    <property type="project" value="UniProtKB-KW"/>
</dbReference>
<protein>
    <recommendedName>
        <fullName evidence="1">Thiamine-monophosphate kinase</fullName>
        <shortName evidence="1">TMP kinase</shortName>
        <shortName evidence="1">Thiamine-phosphate kinase</shortName>
        <ecNumber evidence="1">2.7.4.16</ecNumber>
    </recommendedName>
</protein>
<comment type="similarity">
    <text evidence="1">Belongs to the thiamine-monophosphate kinase family.</text>
</comment>
<dbReference type="SUPFAM" id="SSF56042">
    <property type="entry name" value="PurM C-terminal domain-like"/>
    <property type="match status" value="1"/>
</dbReference>
<dbReference type="Gene3D" id="3.30.1330.10">
    <property type="entry name" value="PurM-like, N-terminal domain"/>
    <property type="match status" value="1"/>
</dbReference>
<feature type="binding site" evidence="1">
    <location>
        <position position="43"/>
    </location>
    <ligand>
        <name>substrate</name>
    </ligand>
</feature>
<feature type="binding site" evidence="1">
    <location>
        <position position="64"/>
    </location>
    <ligand>
        <name>Mg(2+)</name>
        <dbReference type="ChEBI" id="CHEBI:18420"/>
        <label>3</label>
    </ligand>
</feature>
<dbReference type="GeneID" id="12445746"/>
<dbReference type="AlphaFoldDB" id="G0LG81"/>
<dbReference type="EMBL" id="FR746099">
    <property type="protein sequence ID" value="CCC39101.1"/>
    <property type="molecule type" value="Genomic_DNA"/>
</dbReference>
<feature type="binding site" evidence="1">
    <location>
        <position position="192"/>
    </location>
    <ligand>
        <name>Mg(2+)</name>
        <dbReference type="ChEBI" id="CHEBI:18420"/>
        <label>3</label>
    </ligand>
</feature>
<accession>G0LG81</accession>
<feature type="binding site" evidence="1">
    <location>
        <position position="134"/>
    </location>
    <ligand>
        <name>ATP</name>
        <dbReference type="ChEBI" id="CHEBI:30616"/>
    </ligand>
</feature>
<dbReference type="CDD" id="cd02194">
    <property type="entry name" value="ThiL"/>
    <property type="match status" value="1"/>
</dbReference>
<evidence type="ECO:0000259" key="3">
    <source>
        <dbReference type="Pfam" id="PF02769"/>
    </source>
</evidence>
<comment type="caution">
    <text evidence="1">Lacks conserved residue(s) required for the propagation of feature annotation.</text>
</comment>
<dbReference type="InterPro" id="IPR010918">
    <property type="entry name" value="PurM-like_C_dom"/>
</dbReference>
<feature type="binding site" evidence="1">
    <location>
        <begin position="110"/>
        <end position="111"/>
    </location>
    <ligand>
        <name>ATP</name>
        <dbReference type="ChEBI" id="CHEBI:30616"/>
    </ligand>
</feature>
<dbReference type="GO" id="GO:0009030">
    <property type="term" value="F:thiamine-phosphate kinase activity"/>
    <property type="evidence" value="ECO:0007669"/>
    <property type="project" value="UniProtKB-UniRule"/>
</dbReference>
<keyword evidence="1 4" id="KW-0418">Kinase</keyword>
<dbReference type="NCBIfam" id="TIGR01379">
    <property type="entry name" value="thiL"/>
    <property type="match status" value="1"/>
</dbReference>
<dbReference type="UniPathway" id="UPA00060">
    <property type="reaction ID" value="UER00142"/>
</dbReference>
<keyword evidence="1" id="KW-0479">Metal-binding</keyword>
<dbReference type="InterPro" id="IPR006283">
    <property type="entry name" value="ThiL-like"/>
</dbReference>
<dbReference type="KEGG" id="hwc:Hqrw_1132"/>
<feature type="binding site" evidence="1">
    <location>
        <position position="195"/>
    </location>
    <ligand>
        <name>Mg(2+)</name>
        <dbReference type="ChEBI" id="CHEBI:18420"/>
        <label>5</label>
    </ligand>
</feature>
<dbReference type="GO" id="GO:0005524">
    <property type="term" value="F:ATP binding"/>
    <property type="evidence" value="ECO:0007669"/>
    <property type="project" value="UniProtKB-UniRule"/>
</dbReference>
<dbReference type="RefSeq" id="WP_014555038.1">
    <property type="nucleotide sequence ID" value="NC_017459.1"/>
</dbReference>
<evidence type="ECO:0000313" key="4">
    <source>
        <dbReference type="EMBL" id="CCC39101.1"/>
    </source>
</evidence>
<dbReference type="OrthoDB" id="45909at2157"/>
<keyword evidence="1" id="KW-0460">Magnesium</keyword>
<dbReference type="SUPFAM" id="SSF55326">
    <property type="entry name" value="PurM N-terminal domain-like"/>
    <property type="match status" value="1"/>
</dbReference>
<name>G0LG81_HALWC</name>
<feature type="domain" description="PurM-like C-terminal" evidence="3">
    <location>
        <begin position="139"/>
        <end position="283"/>
    </location>
</feature>
<feature type="binding site" evidence="1">
    <location>
        <position position="64"/>
    </location>
    <ligand>
        <name>Mg(2+)</name>
        <dbReference type="ChEBI" id="CHEBI:18420"/>
        <label>2</label>
    </ligand>
</feature>
<keyword evidence="1 4" id="KW-0808">Transferase</keyword>
<feature type="binding site" evidence="1">
    <location>
        <position position="293"/>
    </location>
    <ligand>
        <name>substrate</name>
    </ligand>
</feature>
<keyword evidence="1" id="KW-0784">Thiamine biosynthesis</keyword>
<feature type="binding site" evidence="1">
    <location>
        <position position="64"/>
    </location>
    <ligand>
        <name>Mg(2+)</name>
        <dbReference type="ChEBI" id="CHEBI:18420"/>
        <label>4</label>
    </ligand>
</feature>
<organism evidence="4 5">
    <name type="scientific">Haloquadratum walsbyi (strain DSM 16854 / JCM 12705 / C23)</name>
    <dbReference type="NCBI Taxonomy" id="768065"/>
    <lineage>
        <taxon>Archaea</taxon>
        <taxon>Methanobacteriati</taxon>
        <taxon>Methanobacteriota</taxon>
        <taxon>Stenosarchaea group</taxon>
        <taxon>Halobacteria</taxon>
        <taxon>Halobacteriales</taxon>
        <taxon>Haloferacaceae</taxon>
        <taxon>Haloquadratum</taxon>
    </lineage>
</organism>
<comment type="pathway">
    <text evidence="1">Cofactor biosynthesis; thiamine diphosphate biosynthesis; thiamine diphosphate from thiamine phosphate: step 1/1.</text>
</comment>
<dbReference type="Gene3D" id="3.90.650.10">
    <property type="entry name" value="PurM-like C-terminal domain"/>
    <property type="match status" value="1"/>
</dbReference>
<dbReference type="HAMAP" id="MF_02128">
    <property type="entry name" value="TMP_kinase"/>
    <property type="match status" value="1"/>
</dbReference>
<keyword evidence="1" id="KW-0547">Nucleotide-binding</keyword>
<feature type="binding site" evidence="1">
    <location>
        <position position="111"/>
    </location>
    <ligand>
        <name>Mg(2+)</name>
        <dbReference type="ChEBI" id="CHEBI:18420"/>
        <label>1</label>
    </ligand>
</feature>
<comment type="function">
    <text evidence="1">Catalyzes the ATP-dependent phosphorylation of thiamine-monophosphate (TMP) to form thiamine-pyrophosphate (TPP), the active form of vitamin B1.</text>
</comment>
<feature type="domain" description="PurM-like N-terminal" evidence="2">
    <location>
        <begin position="18"/>
        <end position="128"/>
    </location>
</feature>
<proteinExistence type="inferred from homology"/>
<comment type="catalytic activity">
    <reaction evidence="1">
        <text>thiamine phosphate + ATP = thiamine diphosphate + ADP</text>
        <dbReference type="Rhea" id="RHEA:15913"/>
        <dbReference type="ChEBI" id="CHEBI:30616"/>
        <dbReference type="ChEBI" id="CHEBI:37575"/>
        <dbReference type="ChEBI" id="CHEBI:58937"/>
        <dbReference type="ChEBI" id="CHEBI:456216"/>
        <dbReference type="EC" id="2.7.4.16"/>
    </reaction>
</comment>
<dbReference type="InterPro" id="IPR036921">
    <property type="entry name" value="PurM-like_N_sf"/>
</dbReference>
<dbReference type="HOGENOM" id="CLU_046964_2_0_2"/>
<dbReference type="Pfam" id="PF00586">
    <property type="entry name" value="AIRS"/>
    <property type="match status" value="1"/>
</dbReference>
<dbReference type="GO" id="GO:0009229">
    <property type="term" value="P:thiamine diphosphate biosynthetic process"/>
    <property type="evidence" value="ECO:0007669"/>
    <property type="project" value="UniProtKB-UniRule"/>
</dbReference>
<dbReference type="InterPro" id="IPR036676">
    <property type="entry name" value="PurM-like_C_sf"/>
</dbReference>
<dbReference type="PANTHER" id="PTHR30270:SF3">
    <property type="entry name" value="THIAMINE-MONOPHOSPHATE KINASE"/>
    <property type="match status" value="1"/>
</dbReference>
<feature type="binding site" evidence="1">
    <location>
        <position position="34"/>
    </location>
    <ligand>
        <name>Mg(2+)</name>
        <dbReference type="ChEBI" id="CHEBI:18420"/>
        <label>4</label>
    </ligand>
</feature>
<evidence type="ECO:0000259" key="2">
    <source>
        <dbReference type="Pfam" id="PF00586"/>
    </source>
</evidence>
<reference evidence="4 5" key="1">
    <citation type="journal article" date="2011" name="PLoS ONE">
        <title>Haloquadratum walsbyi: limited diversity in a global pond.</title>
        <authorList>
            <person name="Dyall-Smith M."/>
            <person name="Pfeiffer F."/>
            <person name="Klee K."/>
            <person name="Palm P."/>
            <person name="Gross K."/>
            <person name="Schuster S.C."/>
            <person name="Rampp M."/>
            <person name="Oesterhelt D."/>
        </authorList>
    </citation>
    <scope>NUCLEOTIDE SEQUENCE [LARGE SCALE GENOMIC DNA]</scope>
    <source>
        <strain evidence="5">DSM 16854 / JCM 12705 / C23</strain>
    </source>
</reference>
<evidence type="ECO:0000313" key="5">
    <source>
        <dbReference type="Proteomes" id="UP000007954"/>
    </source>
</evidence>
<feature type="binding site" evidence="1">
    <location>
        <position position="20"/>
    </location>
    <ligand>
        <name>Mg(2+)</name>
        <dbReference type="ChEBI" id="CHEBI:18420"/>
        <label>3</label>
    </ligand>
</feature>
<sequence length="298" mass="31238">MDERNALGQIAKTLPQAGDDAAVISLDSVSLVITTDMLHETTDFPDGTTRYTAGWRAVGASLSDIAAMGGQATAAVAVYGAPAFDPDEIDSFIAGAIDVCDAANAQYVGGDLDTTSELTIATTALGTVTHPSYRHGARIGDCICVTGNLGRTAAGLKAFETGDIAHANELFRFTPRVNTGAALAKHTTAMMDSSDGLARSVHQLASASEVGMSLHWDAIPTHPDVKEYVDDVSTRRELTTTVGEDFELVLTLPSSELANARETTSVPLHVIGEVTESDNGIIVDDESLPDEGYTHATK</sequence>
<dbReference type="InterPro" id="IPR016188">
    <property type="entry name" value="PurM-like_N"/>
</dbReference>
<dbReference type="Pfam" id="PF02769">
    <property type="entry name" value="AIRS_C"/>
    <property type="match status" value="1"/>
</dbReference>
<feature type="binding site" evidence="1">
    <location>
        <position position="36"/>
    </location>
    <ligand>
        <name>Mg(2+)</name>
        <dbReference type="ChEBI" id="CHEBI:18420"/>
        <label>2</label>
    </ligand>
</feature>
<feature type="binding site" evidence="1">
    <location>
        <position position="20"/>
    </location>
    <ligand>
        <name>Mg(2+)</name>
        <dbReference type="ChEBI" id="CHEBI:18420"/>
        <label>4</label>
    </ligand>
</feature>
<comment type="miscellaneous">
    <text evidence="1">Reaction mechanism of ThiL seems to utilize a direct, inline transfer of the gamma-phosphate of ATP to TMP rather than a phosphorylated enzyme intermediate.</text>
</comment>
<feature type="binding site" evidence="1">
    <location>
        <position position="36"/>
    </location>
    <ligand>
        <name>Mg(2+)</name>
        <dbReference type="ChEBI" id="CHEBI:18420"/>
        <label>1</label>
    </ligand>
</feature>
<feature type="binding site" evidence="1">
    <location>
        <position position="244"/>
    </location>
    <ligand>
        <name>substrate</name>
    </ligand>
</feature>
<evidence type="ECO:0000256" key="1">
    <source>
        <dbReference type="HAMAP-Rule" id="MF_02128"/>
    </source>
</evidence>
<dbReference type="PANTHER" id="PTHR30270">
    <property type="entry name" value="THIAMINE-MONOPHOSPHATE KINASE"/>
    <property type="match status" value="1"/>
</dbReference>
<gene>
    <name evidence="1 4" type="primary">thiL</name>
    <name evidence="4" type="ordered locus">Hqrw_1132</name>
</gene>
<dbReference type="PIRSF" id="PIRSF005303">
    <property type="entry name" value="Thiam_monoph_kin"/>
    <property type="match status" value="1"/>
</dbReference>
<dbReference type="EC" id="2.7.4.16" evidence="1"/>